<evidence type="ECO:0000313" key="2">
    <source>
        <dbReference type="Proteomes" id="UP000693946"/>
    </source>
</evidence>
<protein>
    <submittedName>
        <fullName evidence="1">Uncharacterized protein</fullName>
    </submittedName>
</protein>
<name>A0AAV6T7Z9_SOLSE</name>
<keyword evidence="2" id="KW-1185">Reference proteome</keyword>
<evidence type="ECO:0000313" key="1">
    <source>
        <dbReference type="EMBL" id="KAG7525566.1"/>
    </source>
</evidence>
<gene>
    <name evidence="1" type="ORF">JOB18_028391</name>
</gene>
<comment type="caution">
    <text evidence="1">The sequence shown here is derived from an EMBL/GenBank/DDBJ whole genome shotgun (WGS) entry which is preliminary data.</text>
</comment>
<sequence length="163" mass="18685">MRFDSVEIFTTGKRRILFHQVYAMPKPGAKKCLRGLGIDWECFGCLVFPEHCFSKCGPVTLKYGRGECILCAVTKSMYIFVHVLFRFTQCVSVNACVVYCVCPTRKIKRELNGISRLFILSSSTVITAANICAHVCKFTLILHRHRHPRTPFWLLKRGRNVPQ</sequence>
<reference evidence="1 2" key="1">
    <citation type="journal article" date="2021" name="Sci. Rep.">
        <title>Chromosome anchoring in Senegalese sole (Solea senegalensis) reveals sex-associated markers and genome rearrangements in flatfish.</title>
        <authorList>
            <person name="Guerrero-Cozar I."/>
            <person name="Gomez-Garrido J."/>
            <person name="Berbel C."/>
            <person name="Martinez-Blanch J.F."/>
            <person name="Alioto T."/>
            <person name="Claros M.G."/>
            <person name="Gagnaire P.A."/>
            <person name="Manchado M."/>
        </authorList>
    </citation>
    <scope>NUCLEOTIDE SEQUENCE [LARGE SCALE GENOMIC DNA]</scope>
    <source>
        <strain evidence="1">Sse05_10M</strain>
    </source>
</reference>
<proteinExistence type="predicted"/>
<dbReference type="AlphaFoldDB" id="A0AAV6T7Z9"/>
<dbReference type="EMBL" id="JAGKHQ010000001">
    <property type="protein sequence ID" value="KAG7525566.1"/>
    <property type="molecule type" value="Genomic_DNA"/>
</dbReference>
<accession>A0AAV6T7Z9</accession>
<dbReference type="Proteomes" id="UP000693946">
    <property type="component" value="Linkage Group LG1"/>
</dbReference>
<organism evidence="1 2">
    <name type="scientific">Solea senegalensis</name>
    <name type="common">Senegalese sole</name>
    <dbReference type="NCBI Taxonomy" id="28829"/>
    <lineage>
        <taxon>Eukaryota</taxon>
        <taxon>Metazoa</taxon>
        <taxon>Chordata</taxon>
        <taxon>Craniata</taxon>
        <taxon>Vertebrata</taxon>
        <taxon>Euteleostomi</taxon>
        <taxon>Actinopterygii</taxon>
        <taxon>Neopterygii</taxon>
        <taxon>Teleostei</taxon>
        <taxon>Neoteleostei</taxon>
        <taxon>Acanthomorphata</taxon>
        <taxon>Carangaria</taxon>
        <taxon>Pleuronectiformes</taxon>
        <taxon>Pleuronectoidei</taxon>
        <taxon>Soleidae</taxon>
        <taxon>Solea</taxon>
    </lineage>
</organism>